<evidence type="ECO:0000256" key="3">
    <source>
        <dbReference type="ARBA" id="ARBA00004496"/>
    </source>
</evidence>
<dbReference type="SUPFAM" id="SSF56176">
    <property type="entry name" value="FAD-binding/transporter-associated domain-like"/>
    <property type="match status" value="1"/>
</dbReference>
<dbReference type="GO" id="GO:0009252">
    <property type="term" value="P:peptidoglycan biosynthetic process"/>
    <property type="evidence" value="ECO:0007669"/>
    <property type="project" value="UniProtKB-UniRule"/>
</dbReference>
<dbReference type="NCBIfam" id="TIGR00179">
    <property type="entry name" value="murB"/>
    <property type="match status" value="1"/>
</dbReference>
<feature type="domain" description="FAD-binding PCMH-type" evidence="17">
    <location>
        <begin position="33"/>
        <end position="195"/>
    </location>
</feature>
<keyword evidence="14 16" id="KW-0961">Cell wall biogenesis/degradation</keyword>
<keyword evidence="5 16" id="KW-0963">Cytoplasm</keyword>
<evidence type="ECO:0000259" key="17">
    <source>
        <dbReference type="PROSITE" id="PS51387"/>
    </source>
</evidence>
<feature type="active site" description="Proton donor" evidence="16">
    <location>
        <position position="225"/>
    </location>
</feature>
<evidence type="ECO:0000256" key="1">
    <source>
        <dbReference type="ARBA" id="ARBA00001974"/>
    </source>
</evidence>
<dbReference type="NCBIfam" id="NF010480">
    <property type="entry name" value="PRK13905.1"/>
    <property type="match status" value="1"/>
</dbReference>
<evidence type="ECO:0000256" key="12">
    <source>
        <dbReference type="ARBA" id="ARBA00023002"/>
    </source>
</evidence>
<keyword evidence="6 16" id="KW-0132">Cell division</keyword>
<dbReference type="InterPro" id="IPR036318">
    <property type="entry name" value="FAD-bd_PCMH-like_sf"/>
</dbReference>
<feature type="active site" evidence="16">
    <location>
        <position position="295"/>
    </location>
</feature>
<comment type="catalytic activity">
    <reaction evidence="15 16">
        <text>UDP-N-acetyl-alpha-D-muramate + NADP(+) = UDP-N-acetyl-3-O-(1-carboxyvinyl)-alpha-D-glucosamine + NADPH + H(+)</text>
        <dbReference type="Rhea" id="RHEA:12248"/>
        <dbReference type="ChEBI" id="CHEBI:15378"/>
        <dbReference type="ChEBI" id="CHEBI:57783"/>
        <dbReference type="ChEBI" id="CHEBI:58349"/>
        <dbReference type="ChEBI" id="CHEBI:68483"/>
        <dbReference type="ChEBI" id="CHEBI:70757"/>
        <dbReference type="EC" id="1.3.1.98"/>
    </reaction>
</comment>
<dbReference type="Pfam" id="PF02873">
    <property type="entry name" value="MurB_C"/>
    <property type="match status" value="1"/>
</dbReference>
<dbReference type="InterPro" id="IPR006094">
    <property type="entry name" value="Oxid_FAD_bind_N"/>
</dbReference>
<evidence type="ECO:0000313" key="19">
    <source>
        <dbReference type="Proteomes" id="UP000176992"/>
    </source>
</evidence>
<dbReference type="GO" id="GO:0051301">
    <property type="term" value="P:cell division"/>
    <property type="evidence" value="ECO:0007669"/>
    <property type="project" value="UniProtKB-KW"/>
</dbReference>
<keyword evidence="12 16" id="KW-0560">Oxidoreductase</keyword>
<dbReference type="InterPro" id="IPR016169">
    <property type="entry name" value="FAD-bd_PCMH_sub2"/>
</dbReference>
<dbReference type="UniPathway" id="UPA00219"/>
<evidence type="ECO:0000256" key="6">
    <source>
        <dbReference type="ARBA" id="ARBA00022618"/>
    </source>
</evidence>
<dbReference type="InterPro" id="IPR016166">
    <property type="entry name" value="FAD-bd_PCMH"/>
</dbReference>
<name>A0A1F5YFR6_9BACT</name>
<protein>
    <recommendedName>
        <fullName evidence="16">UDP-N-acetylenolpyruvoylglucosamine reductase</fullName>
        <ecNumber evidence="16">1.3.1.98</ecNumber>
    </recommendedName>
    <alternativeName>
        <fullName evidence="16">UDP-N-acetylmuramate dehydrogenase</fullName>
    </alternativeName>
</protein>
<evidence type="ECO:0000256" key="5">
    <source>
        <dbReference type="ARBA" id="ARBA00022490"/>
    </source>
</evidence>
<dbReference type="Gene3D" id="3.90.78.10">
    <property type="entry name" value="UDP-N-acetylenolpyruvoylglucosamine reductase, C-terminal domain"/>
    <property type="match status" value="1"/>
</dbReference>
<dbReference type="GO" id="GO:0005829">
    <property type="term" value="C:cytosol"/>
    <property type="evidence" value="ECO:0007669"/>
    <property type="project" value="TreeGrafter"/>
</dbReference>
<evidence type="ECO:0000256" key="7">
    <source>
        <dbReference type="ARBA" id="ARBA00022630"/>
    </source>
</evidence>
<dbReference type="InterPro" id="IPR011601">
    <property type="entry name" value="MurB_C"/>
</dbReference>
<keyword evidence="10 16" id="KW-0133">Cell shape</keyword>
<dbReference type="PANTHER" id="PTHR21071:SF4">
    <property type="entry name" value="UDP-N-ACETYLENOLPYRUVOYLGLUCOSAMINE REDUCTASE"/>
    <property type="match status" value="1"/>
</dbReference>
<dbReference type="EMBL" id="MFIV01000051">
    <property type="protein sequence ID" value="OGF98983.1"/>
    <property type="molecule type" value="Genomic_DNA"/>
</dbReference>
<dbReference type="Gene3D" id="3.30.465.10">
    <property type="match status" value="1"/>
</dbReference>
<evidence type="ECO:0000256" key="14">
    <source>
        <dbReference type="ARBA" id="ARBA00023316"/>
    </source>
</evidence>
<dbReference type="Gene3D" id="3.30.43.10">
    <property type="entry name" value="Uridine Diphospho-n-acetylenolpyruvylglucosamine Reductase, domain 2"/>
    <property type="match status" value="1"/>
</dbReference>
<dbReference type="InterPro" id="IPR036635">
    <property type="entry name" value="MurB_C_sf"/>
</dbReference>
<evidence type="ECO:0000313" key="18">
    <source>
        <dbReference type="EMBL" id="OGF98983.1"/>
    </source>
</evidence>
<comment type="caution">
    <text evidence="18">The sequence shown here is derived from an EMBL/GenBank/DDBJ whole genome shotgun (WGS) entry which is preliminary data.</text>
</comment>
<evidence type="ECO:0000256" key="13">
    <source>
        <dbReference type="ARBA" id="ARBA00023306"/>
    </source>
</evidence>
<evidence type="ECO:0000256" key="2">
    <source>
        <dbReference type="ARBA" id="ARBA00003921"/>
    </source>
</evidence>
<evidence type="ECO:0000256" key="15">
    <source>
        <dbReference type="ARBA" id="ARBA00048914"/>
    </source>
</evidence>
<dbReference type="PANTHER" id="PTHR21071">
    <property type="entry name" value="UDP-N-ACETYLENOLPYRUVOYLGLUCOSAMINE REDUCTASE"/>
    <property type="match status" value="1"/>
</dbReference>
<keyword evidence="9 16" id="KW-0521">NADP</keyword>
<dbReference type="SUPFAM" id="SSF56194">
    <property type="entry name" value="Uridine diphospho-N-Acetylenolpyruvylglucosamine reductase, MurB, C-terminal domain"/>
    <property type="match status" value="1"/>
</dbReference>
<keyword evidence="11 16" id="KW-0573">Peptidoglycan synthesis</keyword>
<dbReference type="InterPro" id="IPR003170">
    <property type="entry name" value="MurB"/>
</dbReference>
<dbReference type="PROSITE" id="PS51387">
    <property type="entry name" value="FAD_PCMH"/>
    <property type="match status" value="1"/>
</dbReference>
<reference evidence="18 19" key="1">
    <citation type="journal article" date="2016" name="Nat. Commun.">
        <title>Thousands of microbial genomes shed light on interconnected biogeochemical processes in an aquifer system.</title>
        <authorList>
            <person name="Anantharaman K."/>
            <person name="Brown C.T."/>
            <person name="Hug L.A."/>
            <person name="Sharon I."/>
            <person name="Castelle C.J."/>
            <person name="Probst A.J."/>
            <person name="Thomas B.C."/>
            <person name="Singh A."/>
            <person name="Wilkins M.J."/>
            <person name="Karaoz U."/>
            <person name="Brodie E.L."/>
            <person name="Williams K.H."/>
            <person name="Hubbard S.S."/>
            <person name="Banfield J.F."/>
        </authorList>
    </citation>
    <scope>NUCLEOTIDE SEQUENCE [LARGE SCALE GENOMIC DNA]</scope>
</reference>
<feature type="active site" evidence="16">
    <location>
        <position position="175"/>
    </location>
</feature>
<keyword evidence="13 16" id="KW-0131">Cell cycle</keyword>
<dbReference type="Pfam" id="PF01565">
    <property type="entry name" value="FAD_binding_4"/>
    <property type="match status" value="1"/>
</dbReference>
<dbReference type="InterPro" id="IPR016167">
    <property type="entry name" value="FAD-bd_PCMH_sub1"/>
</dbReference>
<comment type="pathway">
    <text evidence="4 16">Cell wall biogenesis; peptidoglycan biosynthesis.</text>
</comment>
<dbReference type="Proteomes" id="UP000176992">
    <property type="component" value="Unassembled WGS sequence"/>
</dbReference>
<keyword evidence="7 16" id="KW-0285">Flavoprotein</keyword>
<comment type="cofactor">
    <cofactor evidence="1 16">
        <name>FAD</name>
        <dbReference type="ChEBI" id="CHEBI:57692"/>
    </cofactor>
</comment>
<evidence type="ECO:0000256" key="11">
    <source>
        <dbReference type="ARBA" id="ARBA00022984"/>
    </source>
</evidence>
<sequence length="320" mass="34662">MKSGKRNLVEKLSGAEGLSFLKNFPLSSLTAIGTGGRARYYASVERVSALQKLLKELDGPFFILGSGTNLLLSDRDFPGVMIHLGRSFRRLRQSEGKITCGAAVPLARLVERAVAASFAGFEELSGVPGSVGGAAAMNAGTHIKELGDLVESLCMVDTSGRRRFFSKGQLRPSYRSSLAPVPGVITTLTFLRQPGGDPERQRGRALELQNGRKLKHPWQEKTFGSTFKNPPGMIAAKLIDQAELKGFRIGGAQVSPKHANFIENNRGAGALDILELIKHVRRVVRTRFGITLEPEVRLVGFTREELGELAPYAVSPPGKV</sequence>
<comment type="similarity">
    <text evidence="16">Belongs to the MurB family.</text>
</comment>
<organism evidence="18 19">
    <name type="scientific">Candidatus Glassbacteria bacterium GWA2_58_10</name>
    <dbReference type="NCBI Taxonomy" id="1817865"/>
    <lineage>
        <taxon>Bacteria</taxon>
        <taxon>Candidatus Glassiibacteriota</taxon>
    </lineage>
</organism>
<evidence type="ECO:0000256" key="4">
    <source>
        <dbReference type="ARBA" id="ARBA00004752"/>
    </source>
</evidence>
<evidence type="ECO:0000256" key="16">
    <source>
        <dbReference type="HAMAP-Rule" id="MF_00037"/>
    </source>
</evidence>
<comment type="function">
    <text evidence="2 16">Cell wall formation.</text>
</comment>
<proteinExistence type="inferred from homology"/>
<dbReference type="HAMAP" id="MF_00037">
    <property type="entry name" value="MurB"/>
    <property type="match status" value="1"/>
</dbReference>
<dbReference type="GO" id="GO:0008360">
    <property type="term" value="P:regulation of cell shape"/>
    <property type="evidence" value="ECO:0007669"/>
    <property type="project" value="UniProtKB-KW"/>
</dbReference>
<keyword evidence="8 16" id="KW-0274">FAD</keyword>
<dbReference type="GO" id="GO:0071555">
    <property type="term" value="P:cell wall organization"/>
    <property type="evidence" value="ECO:0007669"/>
    <property type="project" value="UniProtKB-KW"/>
</dbReference>
<dbReference type="AlphaFoldDB" id="A0A1F5YFR6"/>
<comment type="subcellular location">
    <subcellularLocation>
        <location evidence="3 16">Cytoplasm</location>
    </subcellularLocation>
</comment>
<evidence type="ECO:0000256" key="9">
    <source>
        <dbReference type="ARBA" id="ARBA00022857"/>
    </source>
</evidence>
<gene>
    <name evidence="16" type="primary">murB</name>
    <name evidence="18" type="ORF">A2Z86_08645</name>
</gene>
<dbReference type="EC" id="1.3.1.98" evidence="16"/>
<evidence type="ECO:0000256" key="10">
    <source>
        <dbReference type="ARBA" id="ARBA00022960"/>
    </source>
</evidence>
<dbReference type="GO" id="GO:0071949">
    <property type="term" value="F:FAD binding"/>
    <property type="evidence" value="ECO:0007669"/>
    <property type="project" value="InterPro"/>
</dbReference>
<evidence type="ECO:0000256" key="8">
    <source>
        <dbReference type="ARBA" id="ARBA00022827"/>
    </source>
</evidence>
<dbReference type="GO" id="GO:0008762">
    <property type="term" value="F:UDP-N-acetylmuramate dehydrogenase activity"/>
    <property type="evidence" value="ECO:0007669"/>
    <property type="project" value="UniProtKB-UniRule"/>
</dbReference>
<accession>A0A1F5YFR6</accession>